<reference evidence="4" key="1">
    <citation type="submission" date="2021-01" db="EMBL/GenBank/DDBJ databases">
        <authorList>
            <person name="Corre E."/>
            <person name="Pelletier E."/>
            <person name="Niang G."/>
            <person name="Scheremetjew M."/>
            <person name="Finn R."/>
            <person name="Kale V."/>
            <person name="Holt S."/>
            <person name="Cochrane G."/>
            <person name="Meng A."/>
            <person name="Brown T."/>
            <person name="Cohen L."/>
        </authorList>
    </citation>
    <scope>NUCLEOTIDE SEQUENCE</scope>
    <source>
        <strain evidence="4">SAG4.97</strain>
    </source>
</reference>
<organism evidence="4">
    <name type="scientific">Cyanoptyche gloeocystis</name>
    <dbReference type="NCBI Taxonomy" id="77922"/>
    <lineage>
        <taxon>Eukaryota</taxon>
        <taxon>Glaucocystophyceae</taxon>
        <taxon>Glaucocystophyceae incertae sedis</taxon>
        <taxon>Cyanoptyche</taxon>
    </lineage>
</organism>
<accession>A0A7S2JK67</accession>
<proteinExistence type="predicted"/>
<evidence type="ECO:0000313" key="4">
    <source>
        <dbReference type="EMBL" id="CAD9550258.1"/>
    </source>
</evidence>
<gene>
    <name evidence="4" type="ORF">CGLO1086_LOCUS205</name>
</gene>
<feature type="region of interest" description="Disordered" evidence="2">
    <location>
        <begin position="223"/>
        <end position="254"/>
    </location>
</feature>
<evidence type="ECO:0000256" key="1">
    <source>
        <dbReference type="PROSITE-ProRule" id="PRU00520"/>
    </source>
</evidence>
<evidence type="ECO:0000256" key="2">
    <source>
        <dbReference type="SAM" id="MobiDB-lite"/>
    </source>
</evidence>
<protein>
    <recommendedName>
        <fullName evidence="3">Acylphosphatase-like domain-containing protein</fullName>
    </recommendedName>
</protein>
<dbReference type="InterPro" id="IPR001792">
    <property type="entry name" value="Acylphosphatase-like_dom"/>
</dbReference>
<evidence type="ECO:0000259" key="3">
    <source>
        <dbReference type="PROSITE" id="PS51160"/>
    </source>
</evidence>
<comment type="caution">
    <text evidence="1">Lacks conserved residue(s) required for the propagation of feature annotation.</text>
</comment>
<dbReference type="AlphaFoldDB" id="A0A7S2JK67"/>
<feature type="domain" description="Acylphosphatase-like" evidence="3">
    <location>
        <begin position="83"/>
        <end position="171"/>
    </location>
</feature>
<dbReference type="EMBL" id="HBGX01000445">
    <property type="protein sequence ID" value="CAD9550258.1"/>
    <property type="molecule type" value="Transcribed_RNA"/>
</dbReference>
<feature type="compositionally biased region" description="Basic residues" evidence="2">
    <location>
        <begin position="233"/>
        <end position="246"/>
    </location>
</feature>
<dbReference type="PROSITE" id="PS51160">
    <property type="entry name" value="ACYLPHOSPHATASE_3"/>
    <property type="match status" value="1"/>
</dbReference>
<sequence length="358" mass="41066">MHEVKKVYFEPEQATDVSTAEEDYEGINWRAIQEPTTWWQKLSDKVNETLDLSTAGTYPEPWWPYTNRSLYFSTHDVRLGYFKFDLRMEDNVGVFLEHMKMRAMELDIFGWASYTDTGARGECQGRIVSLDRMKVWLEKVSCPGASVIELIITDEKAGIDDLAYTCFEKRYDHPAYEKKFGQPAWWEPDYDPEAYAKRNNLPPPPKLPEGYQTIDDIFPRKRFQKKKETASAAKKKAAGKGRKGKGRRDSKSELDVLERDVVEDEVETVKMTPKEAEAFTLATAGISEIVAKNKSVEEVFMSEGPPMADETVEERVGRYCRAMGYDLERERAILGVLLSLTDEQKTELLAMKSEIEAS</sequence>
<name>A0A7S2JK67_9EUKA</name>